<keyword evidence="1" id="KW-1133">Transmembrane helix</keyword>
<gene>
    <name evidence="2" type="ORF">J0911_00045</name>
</gene>
<feature type="transmembrane region" description="Helical" evidence="1">
    <location>
        <begin position="12"/>
        <end position="33"/>
    </location>
</feature>
<keyword evidence="3" id="KW-1185">Reference proteome</keyword>
<dbReference type="Proteomes" id="UP000664617">
    <property type="component" value="Unassembled WGS sequence"/>
</dbReference>
<feature type="transmembrane region" description="Helical" evidence="1">
    <location>
        <begin position="172"/>
        <end position="191"/>
    </location>
</feature>
<evidence type="ECO:0000256" key="1">
    <source>
        <dbReference type="SAM" id="Phobius"/>
    </source>
</evidence>
<keyword evidence="1" id="KW-0472">Membrane</keyword>
<feature type="transmembrane region" description="Helical" evidence="1">
    <location>
        <begin position="94"/>
        <end position="115"/>
    </location>
</feature>
<comment type="caution">
    <text evidence="2">The sequence shown here is derived from an EMBL/GenBank/DDBJ whole genome shotgun (WGS) entry which is preliminary data.</text>
</comment>
<dbReference type="RefSeq" id="WP_207273354.1">
    <property type="nucleotide sequence ID" value="NZ_JAFMPK010000005.1"/>
</dbReference>
<sequence>MKTPKWFRASSGDVHVVIVVAVVTIVLALTELVRRLAEVLPNRDVPVEIAPEAVRAEVPLGPDGELVGADIGSIIVQVSDLPPATYAGVLGASVVYPVVWIVVAFLGIGLCRALLRGAVFTPANTLRVNLIAAVILGGAALHLVFATFQHNGVLAVLSAPDHPSGGSLQVDFLPWFGGLALAAFAMAFTIGEKLQRDSEGLV</sequence>
<keyword evidence="1" id="KW-0812">Transmembrane</keyword>
<reference evidence="3" key="2">
    <citation type="submission" date="2023-07" db="EMBL/GenBank/DDBJ databases">
        <title>Myceligenerans salitolerans sp. nov., a halotolerant actinomycete isolated from a salt lake in Xinjiang, China.</title>
        <authorList>
            <person name="Guan T."/>
        </authorList>
    </citation>
    <scope>NUCLEOTIDE SEQUENCE [LARGE SCALE GENOMIC DNA]</scope>
    <source>
        <strain evidence="3">XHU 5031</strain>
    </source>
</reference>
<dbReference type="EMBL" id="JAFMPK010000005">
    <property type="protein sequence ID" value="MBO0607416.1"/>
    <property type="molecule type" value="Genomic_DNA"/>
</dbReference>
<accession>A0ABS3I340</accession>
<feature type="transmembrane region" description="Helical" evidence="1">
    <location>
        <begin position="127"/>
        <end position="148"/>
    </location>
</feature>
<name>A0ABS3I340_9MICO</name>
<protein>
    <submittedName>
        <fullName evidence="2">DUF2975 domain-containing protein</fullName>
    </submittedName>
</protein>
<proteinExistence type="predicted"/>
<organism evidence="2 3">
    <name type="scientific">Myceligenerans salitolerans</name>
    <dbReference type="NCBI Taxonomy" id="1230528"/>
    <lineage>
        <taxon>Bacteria</taxon>
        <taxon>Bacillati</taxon>
        <taxon>Actinomycetota</taxon>
        <taxon>Actinomycetes</taxon>
        <taxon>Micrococcales</taxon>
        <taxon>Promicromonosporaceae</taxon>
        <taxon>Myceligenerans</taxon>
    </lineage>
</organism>
<evidence type="ECO:0000313" key="2">
    <source>
        <dbReference type="EMBL" id="MBO0607416.1"/>
    </source>
</evidence>
<reference evidence="2 3" key="1">
    <citation type="submission" date="2021-03" db="EMBL/GenBank/DDBJ databases">
        <authorList>
            <person name="Xin L."/>
        </authorList>
    </citation>
    <scope>NUCLEOTIDE SEQUENCE [LARGE SCALE GENOMIC DNA]</scope>
    <source>
        <strain evidence="2 3">XHU 5031</strain>
    </source>
</reference>
<evidence type="ECO:0000313" key="3">
    <source>
        <dbReference type="Proteomes" id="UP000664617"/>
    </source>
</evidence>